<dbReference type="AlphaFoldDB" id="A0AA38KX84"/>
<organism evidence="1 2">
    <name type="scientific">Lentinula aff. detonsa</name>
    <dbReference type="NCBI Taxonomy" id="2804958"/>
    <lineage>
        <taxon>Eukaryota</taxon>
        <taxon>Fungi</taxon>
        <taxon>Dikarya</taxon>
        <taxon>Basidiomycota</taxon>
        <taxon>Agaricomycotina</taxon>
        <taxon>Agaricomycetes</taxon>
        <taxon>Agaricomycetidae</taxon>
        <taxon>Agaricales</taxon>
        <taxon>Marasmiineae</taxon>
        <taxon>Omphalotaceae</taxon>
        <taxon>Lentinula</taxon>
    </lineage>
</organism>
<reference evidence="1" key="1">
    <citation type="submission" date="2022-08" db="EMBL/GenBank/DDBJ databases">
        <authorList>
            <consortium name="DOE Joint Genome Institute"/>
            <person name="Min B."/>
            <person name="Riley R."/>
            <person name="Sierra-Patev S."/>
            <person name="Naranjo-Ortiz M."/>
            <person name="Looney B."/>
            <person name="Konkel Z."/>
            <person name="Slot J.C."/>
            <person name="Sakamoto Y."/>
            <person name="Steenwyk J.L."/>
            <person name="Rokas A."/>
            <person name="Carro J."/>
            <person name="Camarero S."/>
            <person name="Ferreira P."/>
            <person name="Molpeceres G."/>
            <person name="Ruiz-Duenas F.J."/>
            <person name="Serrano A."/>
            <person name="Henrissat B."/>
            <person name="Drula E."/>
            <person name="Hughes K.W."/>
            <person name="Mata J.L."/>
            <person name="Ishikawa N.K."/>
            <person name="Vargas-Isla R."/>
            <person name="Ushijima S."/>
            <person name="Smith C.A."/>
            <person name="Ahrendt S."/>
            <person name="Andreopoulos W."/>
            <person name="He G."/>
            <person name="Labutti K."/>
            <person name="Lipzen A."/>
            <person name="Ng V."/>
            <person name="Sandor L."/>
            <person name="Barry K."/>
            <person name="Martinez A.T."/>
            <person name="Xiao Y."/>
            <person name="Gibbons J.G."/>
            <person name="Terashima K."/>
            <person name="Hibbett D.S."/>
            <person name="Grigoriev I.V."/>
        </authorList>
    </citation>
    <scope>NUCLEOTIDE SEQUENCE</scope>
    <source>
        <strain evidence="1">TFB10291</strain>
    </source>
</reference>
<comment type="caution">
    <text evidence="1">The sequence shown here is derived from an EMBL/GenBank/DDBJ whole genome shotgun (WGS) entry which is preliminary data.</text>
</comment>
<evidence type="ECO:0000313" key="1">
    <source>
        <dbReference type="EMBL" id="KAJ3781598.1"/>
    </source>
</evidence>
<dbReference type="EMBL" id="MU793542">
    <property type="protein sequence ID" value="KAJ3781598.1"/>
    <property type="molecule type" value="Genomic_DNA"/>
</dbReference>
<sequence>MPSLTPREVRKAARAAVTVFDEYGMSCCLFGSLACQIHGMSSRDPKDADLVVLNNRGHDTEALKQILVDEDERFYLIASRNPDATYQVLYFKLGPRRSCKVDILTTGNSTSLDIPRVPVPRIQYIHPYNDLPVMPLLALLLLKVQGWTDDRHSQKAYEQAKVRRDVADVKEMLKIAVEEEVHINDHESKWMPRWFVKRMTDKVDEYINKFPGSRSDWESLGL</sequence>
<keyword evidence="2" id="KW-1185">Reference proteome</keyword>
<accession>A0AA38KX84</accession>
<evidence type="ECO:0008006" key="3">
    <source>
        <dbReference type="Google" id="ProtNLM"/>
    </source>
</evidence>
<dbReference type="PROSITE" id="PS51257">
    <property type="entry name" value="PROKAR_LIPOPROTEIN"/>
    <property type="match status" value="1"/>
</dbReference>
<protein>
    <recommendedName>
        <fullName evidence="3">Nucleotidyltransferase</fullName>
    </recommendedName>
</protein>
<dbReference type="InterPro" id="IPR043519">
    <property type="entry name" value="NT_sf"/>
</dbReference>
<evidence type="ECO:0000313" key="2">
    <source>
        <dbReference type="Proteomes" id="UP001163798"/>
    </source>
</evidence>
<dbReference type="Proteomes" id="UP001163798">
    <property type="component" value="Unassembled WGS sequence"/>
</dbReference>
<name>A0AA38KX84_9AGAR</name>
<proteinExistence type="predicted"/>
<dbReference type="SUPFAM" id="SSF81301">
    <property type="entry name" value="Nucleotidyltransferase"/>
    <property type="match status" value="1"/>
</dbReference>
<gene>
    <name evidence="1" type="ORF">GGU10DRAFT_429904</name>
</gene>